<dbReference type="Gene3D" id="3.10.310.70">
    <property type="match status" value="1"/>
</dbReference>
<evidence type="ECO:0000313" key="2">
    <source>
        <dbReference type="EMBL" id="MDQ0338689.1"/>
    </source>
</evidence>
<sequence>MSADFVFINGQVITVDQRNTVVEAVAVKGNRILAAGSTANIKTFIGPHTEVIDLNGRSLLPGFIDAHLHLTLHGTNQLAVSCKDPHIESIGDLLTALKQKAAQTPPGQWVRAWGFNNTKIKEKRYPTRWELDQISTEHPIMIIRTCGHISAVNSKALEIAGINEHTPDPDGGKIERDASGIPTGVLVETAHMAMFEKAQYTEAELRQGMKLASDAFIAAGITSVHDAGGYGPENMRVLQQAIQDGDVKVRVYAMICSLNNSDLFVQRMIDAGILTGCGDERFKIGPAKVFIDGSSSGPTIATREGYTSDPDNYGILYYSQEELNEILGTAHEKGYQITAHAQGDRAIEMLLNCIEQALKKHLRTNHRHRIEHAGVSTPDLIQRMKKLNVVPIPNPPFIYEYGDGYITNYGARVNHMFPARDFIDQGIIAAGSSDCPVTDYNPLMGIFSAVNRVTQSGVKAGENQAVSVMEAIRMYTWNGAYASFDEHIKGSIEPGKLADLVVLHQPILDVPPEEIKDVGVDMTMVDGEIVYHAD</sequence>
<dbReference type="InterPro" id="IPR032466">
    <property type="entry name" value="Metal_Hydrolase"/>
</dbReference>
<dbReference type="Gene3D" id="3.20.20.140">
    <property type="entry name" value="Metal-dependent hydrolases"/>
    <property type="match status" value="1"/>
</dbReference>
<dbReference type="Gene3D" id="2.30.40.10">
    <property type="entry name" value="Urease, subunit C, domain 1"/>
    <property type="match status" value="1"/>
</dbReference>
<dbReference type="InterPro" id="IPR011059">
    <property type="entry name" value="Metal-dep_hydrolase_composite"/>
</dbReference>
<comment type="caution">
    <text evidence="2">The sequence shown here is derived from an EMBL/GenBank/DDBJ whole genome shotgun (WGS) entry which is preliminary data.</text>
</comment>
<feature type="domain" description="Amidohydrolase 3" evidence="1">
    <location>
        <begin position="50"/>
        <end position="531"/>
    </location>
</feature>
<dbReference type="SUPFAM" id="SSF51556">
    <property type="entry name" value="Metallo-dependent hydrolases"/>
    <property type="match status" value="1"/>
</dbReference>
<organism evidence="2 3">
    <name type="scientific">Caldalkalibacillus uzonensis</name>
    <dbReference type="NCBI Taxonomy" id="353224"/>
    <lineage>
        <taxon>Bacteria</taxon>
        <taxon>Bacillati</taxon>
        <taxon>Bacillota</taxon>
        <taxon>Bacilli</taxon>
        <taxon>Bacillales</taxon>
        <taxon>Bacillaceae</taxon>
        <taxon>Caldalkalibacillus</taxon>
    </lineage>
</organism>
<name>A0ABU0CS53_9BACI</name>
<dbReference type="Proteomes" id="UP001232445">
    <property type="component" value="Unassembled WGS sequence"/>
</dbReference>
<evidence type="ECO:0000313" key="3">
    <source>
        <dbReference type="Proteomes" id="UP001232445"/>
    </source>
</evidence>
<dbReference type="Pfam" id="PF07969">
    <property type="entry name" value="Amidohydro_3"/>
    <property type="match status" value="1"/>
</dbReference>
<evidence type="ECO:0000259" key="1">
    <source>
        <dbReference type="Pfam" id="PF07969"/>
    </source>
</evidence>
<dbReference type="CDD" id="cd01300">
    <property type="entry name" value="YtcJ_like"/>
    <property type="match status" value="1"/>
</dbReference>
<dbReference type="PANTHER" id="PTHR22642:SF2">
    <property type="entry name" value="PROTEIN LONG AFTER FAR-RED 3"/>
    <property type="match status" value="1"/>
</dbReference>
<dbReference type="RefSeq" id="WP_307337436.1">
    <property type="nucleotide sequence ID" value="NZ_JAUSUQ010000004.1"/>
</dbReference>
<accession>A0ABU0CS53</accession>
<dbReference type="SUPFAM" id="SSF51338">
    <property type="entry name" value="Composite domain of metallo-dependent hydrolases"/>
    <property type="match status" value="1"/>
</dbReference>
<proteinExistence type="predicted"/>
<reference evidence="2 3" key="1">
    <citation type="submission" date="2023-07" db="EMBL/GenBank/DDBJ databases">
        <title>Genomic Encyclopedia of Type Strains, Phase IV (KMG-IV): sequencing the most valuable type-strain genomes for metagenomic binning, comparative biology and taxonomic classification.</title>
        <authorList>
            <person name="Goeker M."/>
        </authorList>
    </citation>
    <scope>NUCLEOTIDE SEQUENCE [LARGE SCALE GENOMIC DNA]</scope>
    <source>
        <strain evidence="2 3">DSM 17740</strain>
    </source>
</reference>
<dbReference type="InterPro" id="IPR033932">
    <property type="entry name" value="YtcJ-like"/>
</dbReference>
<gene>
    <name evidence="2" type="ORF">J2S00_001475</name>
</gene>
<dbReference type="InterPro" id="IPR013108">
    <property type="entry name" value="Amidohydro_3"/>
</dbReference>
<protein>
    <submittedName>
        <fullName evidence="2">Amidohydrolase YtcJ</fullName>
    </submittedName>
</protein>
<dbReference type="EMBL" id="JAUSUQ010000004">
    <property type="protein sequence ID" value="MDQ0338689.1"/>
    <property type="molecule type" value="Genomic_DNA"/>
</dbReference>
<dbReference type="PANTHER" id="PTHR22642">
    <property type="entry name" value="IMIDAZOLONEPROPIONASE"/>
    <property type="match status" value="1"/>
</dbReference>
<keyword evidence="3" id="KW-1185">Reference proteome</keyword>